<dbReference type="InterPro" id="IPR013013">
    <property type="entry name" value="PTS_EIIC_1"/>
</dbReference>
<feature type="transmembrane region" description="Helical" evidence="9">
    <location>
        <begin position="263"/>
        <end position="281"/>
    </location>
</feature>
<dbReference type="InterPro" id="IPR050558">
    <property type="entry name" value="PTS_Sugar-Specific_Components"/>
</dbReference>
<evidence type="ECO:0000256" key="5">
    <source>
        <dbReference type="ARBA" id="ARBA00022683"/>
    </source>
</evidence>
<sequence>MNIVNESVSINEYEYLIEQIGGKENIQAFHEDGSRVIIELANKLDAQNLKKLKESDGIPSFIQINSQLEFVPDKDSPKEFVNLLKTLSIKTERKKFLDQAIEFVSSVFTPLLPLFAGSGILKGLLILLITFGWISETSGTYIVLSSAANAVFQFLPILVAFSTARKLKVNPFIAALLSAALMEPGIVGLLNGNTSETISFIGLPMVLMEYSSTVIPAILATSFYALVEKQIKKIVGESFQLIVVPLVALTIVVPFTLIVFGPFGIYLGNFLGYIVNGLLSFNGMISGALIASGWLVFVIFGLHWALYPIIIGNIASVGFDTILPLTGVANFALAGATLAVLLKTKNKNRKSIATSGLMSLFLAGIGEPSIYGVTLPLKKPFIATCIGSAVGGAVAGFFHTKALALVFVGIPTLPAFLTDTFIYFIISISVGFLVAFLTTWMIGFDEEI</sequence>
<feature type="transmembrane region" description="Helical" evidence="9">
    <location>
        <begin position="210"/>
        <end position="227"/>
    </location>
</feature>
<evidence type="ECO:0000256" key="8">
    <source>
        <dbReference type="ARBA" id="ARBA00023136"/>
    </source>
</evidence>
<evidence type="ECO:0000256" key="4">
    <source>
        <dbReference type="ARBA" id="ARBA00022597"/>
    </source>
</evidence>
<evidence type="ECO:0000313" key="12">
    <source>
        <dbReference type="Proteomes" id="UP001597285"/>
    </source>
</evidence>
<dbReference type="PROSITE" id="PS51103">
    <property type="entry name" value="PTS_EIIC_TYPE_1"/>
    <property type="match status" value="1"/>
</dbReference>
<dbReference type="RefSeq" id="WP_058919136.1">
    <property type="nucleotide sequence ID" value="NZ_JBHSQC010000015.1"/>
</dbReference>
<evidence type="ECO:0000256" key="6">
    <source>
        <dbReference type="ARBA" id="ARBA00022692"/>
    </source>
</evidence>
<keyword evidence="7 9" id="KW-1133">Transmembrane helix</keyword>
<dbReference type="PANTHER" id="PTHR30175">
    <property type="entry name" value="PHOSPHOTRANSFERASE SYSTEM TRANSPORT PROTEIN"/>
    <property type="match status" value="1"/>
</dbReference>
<evidence type="ECO:0000256" key="7">
    <source>
        <dbReference type="ARBA" id="ARBA00022989"/>
    </source>
</evidence>
<proteinExistence type="predicted"/>
<reference evidence="12" key="1">
    <citation type="journal article" date="2019" name="Int. J. Syst. Evol. Microbiol.">
        <title>The Global Catalogue of Microorganisms (GCM) 10K type strain sequencing project: providing services to taxonomists for standard genome sequencing and annotation.</title>
        <authorList>
            <consortium name="The Broad Institute Genomics Platform"/>
            <consortium name="The Broad Institute Genome Sequencing Center for Infectious Disease"/>
            <person name="Wu L."/>
            <person name="Ma J."/>
        </authorList>
    </citation>
    <scope>NUCLEOTIDE SEQUENCE [LARGE SCALE GENOMIC DNA]</scope>
    <source>
        <strain evidence="12">KCTC 42143</strain>
    </source>
</reference>
<dbReference type="Pfam" id="PF02378">
    <property type="entry name" value="PTS_EIIC"/>
    <property type="match status" value="1"/>
</dbReference>
<feature type="transmembrane region" description="Helical" evidence="9">
    <location>
        <begin position="381"/>
        <end position="408"/>
    </location>
</feature>
<keyword evidence="3" id="KW-1003">Cell membrane</keyword>
<evidence type="ECO:0000313" key="11">
    <source>
        <dbReference type="EMBL" id="MFD1798728.1"/>
    </source>
</evidence>
<evidence type="ECO:0000256" key="1">
    <source>
        <dbReference type="ARBA" id="ARBA00004651"/>
    </source>
</evidence>
<dbReference type="InterPro" id="IPR003352">
    <property type="entry name" value="PTS_EIIC"/>
</dbReference>
<feature type="transmembrane region" description="Helical" evidence="9">
    <location>
        <begin position="239"/>
        <end position="257"/>
    </location>
</feature>
<keyword evidence="6 9" id="KW-0812">Transmembrane</keyword>
<organism evidence="11 12">
    <name type="scientific">Carnobacterium antarcticum</name>
    <dbReference type="NCBI Taxonomy" id="2126436"/>
    <lineage>
        <taxon>Bacteria</taxon>
        <taxon>Bacillati</taxon>
        <taxon>Bacillota</taxon>
        <taxon>Bacilli</taxon>
        <taxon>Lactobacillales</taxon>
        <taxon>Carnobacteriaceae</taxon>
        <taxon>Carnobacterium</taxon>
    </lineage>
</organism>
<dbReference type="EMBL" id="JBHUFF010000008">
    <property type="protein sequence ID" value="MFD1798728.1"/>
    <property type="molecule type" value="Genomic_DNA"/>
</dbReference>
<feature type="transmembrane region" description="Helical" evidence="9">
    <location>
        <begin position="288"/>
        <end position="310"/>
    </location>
</feature>
<keyword evidence="5" id="KW-0598">Phosphotransferase system</keyword>
<feature type="transmembrane region" description="Helical" evidence="9">
    <location>
        <begin position="354"/>
        <end position="375"/>
    </location>
</feature>
<accession>A0ABW4NKU1</accession>
<keyword evidence="12" id="KW-1185">Reference proteome</keyword>
<evidence type="ECO:0000259" key="10">
    <source>
        <dbReference type="PROSITE" id="PS51103"/>
    </source>
</evidence>
<comment type="subcellular location">
    <subcellularLocation>
        <location evidence="1">Cell membrane</location>
        <topology evidence="1">Multi-pass membrane protein</topology>
    </subcellularLocation>
</comment>
<feature type="transmembrane region" description="Helical" evidence="9">
    <location>
        <begin position="322"/>
        <end position="342"/>
    </location>
</feature>
<evidence type="ECO:0000256" key="2">
    <source>
        <dbReference type="ARBA" id="ARBA00022448"/>
    </source>
</evidence>
<feature type="transmembrane region" description="Helical" evidence="9">
    <location>
        <begin position="140"/>
        <end position="160"/>
    </location>
</feature>
<feature type="transmembrane region" description="Helical" evidence="9">
    <location>
        <begin position="172"/>
        <end position="190"/>
    </location>
</feature>
<gene>
    <name evidence="11" type="ORF">ACFSBK_02495</name>
</gene>
<protein>
    <submittedName>
        <fullName evidence="11">PTS transporter subunit EIIC</fullName>
    </submittedName>
</protein>
<feature type="domain" description="PTS EIIC type-1" evidence="10">
    <location>
        <begin position="102"/>
        <end position="448"/>
    </location>
</feature>
<feature type="transmembrane region" description="Helical" evidence="9">
    <location>
        <begin position="420"/>
        <end position="442"/>
    </location>
</feature>
<keyword evidence="8 9" id="KW-0472">Membrane</keyword>
<keyword evidence="4" id="KW-0762">Sugar transport</keyword>
<evidence type="ECO:0000256" key="9">
    <source>
        <dbReference type="SAM" id="Phobius"/>
    </source>
</evidence>
<comment type="caution">
    <text evidence="11">The sequence shown here is derived from an EMBL/GenBank/DDBJ whole genome shotgun (WGS) entry which is preliminary data.</text>
</comment>
<dbReference type="Proteomes" id="UP001597285">
    <property type="component" value="Unassembled WGS sequence"/>
</dbReference>
<keyword evidence="2" id="KW-0813">Transport</keyword>
<dbReference type="PANTHER" id="PTHR30175:SF1">
    <property type="entry name" value="PTS SYSTEM ARBUTIN-, CELLOBIOSE-, AND SALICIN-SPECIFIC EIIBC COMPONENT-RELATED"/>
    <property type="match status" value="1"/>
</dbReference>
<evidence type="ECO:0000256" key="3">
    <source>
        <dbReference type="ARBA" id="ARBA00022475"/>
    </source>
</evidence>
<feature type="transmembrane region" description="Helical" evidence="9">
    <location>
        <begin position="111"/>
        <end position="134"/>
    </location>
</feature>
<name>A0ABW4NKU1_9LACT</name>